<feature type="signal peptide" evidence="3">
    <location>
        <begin position="1"/>
        <end position="17"/>
    </location>
</feature>
<dbReference type="InterPro" id="IPR017942">
    <property type="entry name" value="Lipid-bd_serum_glycop_N"/>
</dbReference>
<dbReference type="Gene3D" id="3.15.10.10">
    <property type="entry name" value="Bactericidal permeability-increasing protein, domain 1"/>
    <property type="match status" value="1"/>
</dbReference>
<evidence type="ECO:0000313" key="7">
    <source>
        <dbReference type="Proteomes" id="UP001141806"/>
    </source>
</evidence>
<dbReference type="FunFam" id="3.15.10.10:FF:000001">
    <property type="entry name" value="phospholipid transfer protein-like"/>
    <property type="match status" value="1"/>
</dbReference>
<sequence>MAAAFFFLLMPFFLVPASTHLQSTEVGFISAVISEKGLDFAKDILIEKAISSLTPLNLPQIDRVLKIPFVGNVLVGLSNISIYSVNVPYSNVKSGDTGIAIVASGATTNLSMNWSYSYTTWFFPVIISDNGHAHVQVEGMEVGLTLGLENRQGTLELSIMECGFYMKDISITLDGGASWLYQGLLDVFEEQIKSSVENAITNNIKEGIMKLDSLLKTLPVEVSVDEIAALNVTFVNGPEFSNSSIGFEIDGLFTAAHKGVSTGNYFMNSQPPAFCNCQNKMLEISLDEAVFKSASNVYYNADSMQWTVDKVPNPSLLNTASWKYIVPQLYKMYPNDDMILNVSLSAPPIIKISPNNIDSTVYSDIIIDVLNDNEIIPVACISLEVSATGSVDISGNNIVGNVGLVDFTMSLKWSKIGNFRIYLIQSVMRTLLKTVFFPYVNIRLRRGFPLPIIRGFTLQNADICTGSSQIVVCSDVVYADSNELRLLPYNQIQSFLGFGV</sequence>
<comment type="similarity">
    <text evidence="2">Belongs to the BPI/LBP/Plunc superfamily. BPI/LBP (TC 1.C.40) family.</text>
</comment>
<proteinExistence type="inferred from homology"/>
<dbReference type="SUPFAM" id="SSF55394">
    <property type="entry name" value="Bactericidal permeability-increasing protein, BPI"/>
    <property type="match status" value="2"/>
</dbReference>
<protein>
    <submittedName>
        <fullName evidence="6">Uncharacterized protein</fullName>
    </submittedName>
</protein>
<feature type="chain" id="PRO_5040311389" evidence="3">
    <location>
        <begin position="18"/>
        <end position="500"/>
    </location>
</feature>
<name>A0A9Q0L472_9MAGN</name>
<dbReference type="InterPro" id="IPR030675">
    <property type="entry name" value="BPI/LBP"/>
</dbReference>
<keyword evidence="3" id="KW-0732">Signal</keyword>
<evidence type="ECO:0000259" key="4">
    <source>
        <dbReference type="SMART" id="SM00328"/>
    </source>
</evidence>
<dbReference type="PANTHER" id="PTHR46801:SF2">
    <property type="entry name" value="LIPOPOLYSACCHARIDE-BINDING PROTEIN"/>
    <property type="match status" value="1"/>
</dbReference>
<dbReference type="SMART" id="SM00328">
    <property type="entry name" value="BPI1"/>
    <property type="match status" value="1"/>
</dbReference>
<gene>
    <name evidence="6" type="ORF">NE237_032338</name>
</gene>
<dbReference type="EMBL" id="JAMYWD010000001">
    <property type="protein sequence ID" value="KAJ4981501.1"/>
    <property type="molecule type" value="Genomic_DNA"/>
</dbReference>
<keyword evidence="1" id="KW-0325">Glycoprotein</keyword>
<dbReference type="PIRSF" id="PIRSF002417">
    <property type="entry name" value="Lipid_binding_protein"/>
    <property type="match status" value="1"/>
</dbReference>
<dbReference type="Gene3D" id="3.15.20.10">
    <property type="entry name" value="Bactericidal permeability-increasing protein, domain 2"/>
    <property type="match status" value="1"/>
</dbReference>
<dbReference type="InterPro" id="IPR017943">
    <property type="entry name" value="Bactericidal_perm-incr_a/b_dom"/>
</dbReference>
<dbReference type="OrthoDB" id="10255543at2759"/>
<evidence type="ECO:0000259" key="5">
    <source>
        <dbReference type="SMART" id="SM00329"/>
    </source>
</evidence>
<dbReference type="SMART" id="SM00329">
    <property type="entry name" value="BPI2"/>
    <property type="match status" value="1"/>
</dbReference>
<dbReference type="Proteomes" id="UP001141806">
    <property type="component" value="Unassembled WGS sequence"/>
</dbReference>
<dbReference type="CDD" id="cd00026">
    <property type="entry name" value="BPI2"/>
    <property type="match status" value="1"/>
</dbReference>
<feature type="domain" description="Lipid-binding serum glycoprotein N-terminal" evidence="4">
    <location>
        <begin position="33"/>
        <end position="258"/>
    </location>
</feature>
<dbReference type="Pfam" id="PF02886">
    <property type="entry name" value="LBP_BPI_CETP_C"/>
    <property type="match status" value="1"/>
</dbReference>
<dbReference type="InterPro" id="IPR001124">
    <property type="entry name" value="Lipid-bd_serum_glycop_C"/>
</dbReference>
<dbReference type="GO" id="GO:0008289">
    <property type="term" value="F:lipid binding"/>
    <property type="evidence" value="ECO:0007669"/>
    <property type="project" value="InterPro"/>
</dbReference>
<reference evidence="6" key="1">
    <citation type="journal article" date="2023" name="Plant J.">
        <title>The genome of the king protea, Protea cynaroides.</title>
        <authorList>
            <person name="Chang J."/>
            <person name="Duong T.A."/>
            <person name="Schoeman C."/>
            <person name="Ma X."/>
            <person name="Roodt D."/>
            <person name="Barker N."/>
            <person name="Li Z."/>
            <person name="Van de Peer Y."/>
            <person name="Mizrachi E."/>
        </authorList>
    </citation>
    <scope>NUCLEOTIDE SEQUENCE</scope>
    <source>
        <tissue evidence="6">Young leaves</tissue>
    </source>
</reference>
<dbReference type="GO" id="GO:0005615">
    <property type="term" value="C:extracellular space"/>
    <property type="evidence" value="ECO:0007669"/>
    <property type="project" value="InterPro"/>
</dbReference>
<dbReference type="InterPro" id="IPR045897">
    <property type="entry name" value="BPI/LBP_pln"/>
</dbReference>
<organism evidence="6 7">
    <name type="scientific">Protea cynaroides</name>
    <dbReference type="NCBI Taxonomy" id="273540"/>
    <lineage>
        <taxon>Eukaryota</taxon>
        <taxon>Viridiplantae</taxon>
        <taxon>Streptophyta</taxon>
        <taxon>Embryophyta</taxon>
        <taxon>Tracheophyta</taxon>
        <taxon>Spermatophyta</taxon>
        <taxon>Magnoliopsida</taxon>
        <taxon>Proteales</taxon>
        <taxon>Proteaceae</taxon>
        <taxon>Protea</taxon>
    </lineage>
</organism>
<accession>A0A9Q0L472</accession>
<dbReference type="Pfam" id="PF01273">
    <property type="entry name" value="LBP_BPI_CETP"/>
    <property type="match status" value="1"/>
</dbReference>
<comment type="caution">
    <text evidence="6">The sequence shown here is derived from an EMBL/GenBank/DDBJ whole genome shotgun (WGS) entry which is preliminary data.</text>
</comment>
<feature type="domain" description="Lipid-binding serum glycoprotein C-terminal" evidence="5">
    <location>
        <begin position="276"/>
        <end position="474"/>
    </location>
</feature>
<keyword evidence="7" id="KW-1185">Reference proteome</keyword>
<dbReference type="AlphaFoldDB" id="A0A9Q0L472"/>
<dbReference type="PANTHER" id="PTHR46801">
    <property type="entry name" value="OS06G0309200 PROTEIN"/>
    <property type="match status" value="1"/>
</dbReference>
<evidence type="ECO:0000256" key="1">
    <source>
        <dbReference type="ARBA" id="ARBA00023180"/>
    </source>
</evidence>
<evidence type="ECO:0000256" key="3">
    <source>
        <dbReference type="SAM" id="SignalP"/>
    </source>
</evidence>
<evidence type="ECO:0000256" key="2">
    <source>
        <dbReference type="ARBA" id="ARBA00060933"/>
    </source>
</evidence>
<evidence type="ECO:0000313" key="6">
    <source>
        <dbReference type="EMBL" id="KAJ4981501.1"/>
    </source>
</evidence>